<reference evidence="3" key="1">
    <citation type="journal article" date="2014" name="Int. J. Syst. Evol. Microbiol.">
        <title>Complete genome sequence of Corynebacterium casei LMG S-19264T (=DSM 44701T), isolated from a smear-ripened cheese.</title>
        <authorList>
            <consortium name="US DOE Joint Genome Institute (JGI-PGF)"/>
            <person name="Walter F."/>
            <person name="Albersmeier A."/>
            <person name="Kalinowski J."/>
            <person name="Ruckert C."/>
        </authorList>
    </citation>
    <scope>NUCLEOTIDE SEQUENCE</scope>
    <source>
        <strain evidence="3">CGMCC 1.15343</strain>
    </source>
</reference>
<dbReference type="InterPro" id="IPR022385">
    <property type="entry name" value="Rhs_assc_core"/>
</dbReference>
<proteinExistence type="predicted"/>
<dbReference type="NCBIfam" id="TIGR03696">
    <property type="entry name" value="Rhs_assc_core"/>
    <property type="match status" value="1"/>
</dbReference>
<sequence>MKTIWSLYICINIFLISISAKGQQSACLPVATAATASQNYVISNTIKKNGITTDAQIQALTNCDLNQTIQYFDGIGRSIQSIDVKASPMGKDIIVPAAYDAFGRETTKYAPYADSGTPNGSYRSSAITNQRNFYKEGVAPASIQWTNAPFAVSVLEASPSSPVLQQGFPGLDWQPSSSRTELTGRTVVSEYLVNDTLDVPYIRLTATGAIATDFYPGGKLFKTITKNENWTSGKINTTEEYKDFEGRIILKKLWQTNTVSLSTFYVYDVFGNLRCVVPPFPGAPSVVTLNENDDLVKKYCYVYHYDKRQRLSERRLPGKEWEYIIYNDLDQVVLTQDGNQRPERQWSFIKYDPLGRIAATGIYRHGTIATRQNLQATVDNQPSTVPLWETWAGSGYTSNSFPTVVYFFHQIFKYDDYDMPLPPAYVMSTGRSFKTKGLLTATLTFVNGTAQYLGSINYYDDYGRLIKNFKQHYASSAVDAGNYDETTNTYKFAGELETSTRVHRKTSASNLTIATAYDYDAWSRQIRTRKKINAEAEVVLAENLYNEVGSGLKEKQLYNGLQKTTYIHGQRGWLREMRSKEFTEMLMYGDSTGGNRNFNGNVSYQKWGYSNTITPNIYTYTYDGLDRLTKGSSNPGSTNISETVTYDSMGNIVTMNRNGTTGTYNYSGNQLTRITGFETRPYQYYYDANGNMTKNGRSLDSLTYNALNLPKSVTRAGTTVNYLYAMDGTKLKKTSTIGGATVTTHYVDGIQYNGNSIEFIQTEEGIARRNTNSYSYEFNLKDHLGNVRVSFFKNPVTNALEVLQKDEYFAFGKRVVVTPGTNKYLYNGKELQEESETYDYRARFYDPVIARWNVPDLLSERHYDLTPYNYVMNNPLMFIDPLGLDTIKPNQLVSPKPGIKPFNPGVDVISLSEVKIVAGKPGGSNGIAGSRDPEKSLADNVGLADALLGPIAGGSERILRNRGAYLPRNEVFRRSSEIIVRTPMANISVSSRLLNRVRLGGKVLGVAGLIATSSQIYSDIDKQKYYSAGTRTLVASVAIGAGAIPVVGWGIAGGIGVADYIWGDEFYDYVETKMK</sequence>
<comment type="caution">
    <text evidence="3">The sequence shown here is derived from an EMBL/GenBank/DDBJ whole genome shotgun (WGS) entry which is preliminary data.</text>
</comment>
<feature type="domain" description="DUF6443" evidence="2">
    <location>
        <begin position="45"/>
        <end position="182"/>
    </location>
</feature>
<dbReference type="InterPro" id="IPR045619">
    <property type="entry name" value="DUF6443"/>
</dbReference>
<dbReference type="Proteomes" id="UP000651668">
    <property type="component" value="Unassembled WGS sequence"/>
</dbReference>
<dbReference type="EMBL" id="BMIL01000010">
    <property type="protein sequence ID" value="GGC72747.1"/>
    <property type="molecule type" value="Genomic_DNA"/>
</dbReference>
<evidence type="ECO:0000313" key="4">
    <source>
        <dbReference type="Proteomes" id="UP000651668"/>
    </source>
</evidence>
<dbReference type="Pfam" id="PF20041">
    <property type="entry name" value="DUF6443"/>
    <property type="match status" value="1"/>
</dbReference>
<dbReference type="PANTHER" id="PTHR32305:SF15">
    <property type="entry name" value="PROTEIN RHSA-RELATED"/>
    <property type="match status" value="1"/>
</dbReference>
<dbReference type="InterPro" id="IPR050708">
    <property type="entry name" value="T6SS_VgrG/RHS"/>
</dbReference>
<feature type="chain" id="PRO_5036765357" evidence="1">
    <location>
        <begin position="23"/>
        <end position="1075"/>
    </location>
</feature>
<organism evidence="3 4">
    <name type="scientific">Pedobacter quisquiliarum</name>
    <dbReference type="NCBI Taxonomy" id="1834438"/>
    <lineage>
        <taxon>Bacteria</taxon>
        <taxon>Pseudomonadati</taxon>
        <taxon>Bacteroidota</taxon>
        <taxon>Sphingobacteriia</taxon>
        <taxon>Sphingobacteriales</taxon>
        <taxon>Sphingobacteriaceae</taxon>
        <taxon>Pedobacter</taxon>
    </lineage>
</organism>
<dbReference type="AlphaFoldDB" id="A0A916UHT3"/>
<name>A0A916UHT3_9SPHI</name>
<keyword evidence="1" id="KW-0732">Signal</keyword>
<accession>A0A916UHT3</accession>
<feature type="signal peptide" evidence="1">
    <location>
        <begin position="1"/>
        <end position="22"/>
    </location>
</feature>
<reference evidence="3" key="2">
    <citation type="submission" date="2020-09" db="EMBL/GenBank/DDBJ databases">
        <authorList>
            <person name="Sun Q."/>
            <person name="Zhou Y."/>
        </authorList>
    </citation>
    <scope>NUCLEOTIDE SEQUENCE</scope>
    <source>
        <strain evidence="3">CGMCC 1.15343</strain>
    </source>
</reference>
<gene>
    <name evidence="3" type="ORF">GCM10011387_27810</name>
</gene>
<evidence type="ECO:0000259" key="2">
    <source>
        <dbReference type="Pfam" id="PF20041"/>
    </source>
</evidence>
<keyword evidence="4" id="KW-1185">Reference proteome</keyword>
<protein>
    <submittedName>
        <fullName evidence="3">Cell wall-associated protein</fullName>
    </submittedName>
</protein>
<evidence type="ECO:0000313" key="3">
    <source>
        <dbReference type="EMBL" id="GGC72747.1"/>
    </source>
</evidence>
<dbReference type="Gene3D" id="2.180.10.10">
    <property type="entry name" value="RHS repeat-associated core"/>
    <property type="match status" value="1"/>
</dbReference>
<evidence type="ECO:0000256" key="1">
    <source>
        <dbReference type="SAM" id="SignalP"/>
    </source>
</evidence>
<dbReference type="PANTHER" id="PTHR32305">
    <property type="match status" value="1"/>
</dbReference>
<dbReference type="RefSeq" id="WP_188627537.1">
    <property type="nucleotide sequence ID" value="NZ_BMIL01000010.1"/>
</dbReference>